<feature type="compositionally biased region" description="Low complexity" evidence="1">
    <location>
        <begin position="74"/>
        <end position="104"/>
    </location>
</feature>
<dbReference type="InterPro" id="IPR051150">
    <property type="entry name" value="SWT21/TCAB1_mRNA_Telomere"/>
</dbReference>
<feature type="region of interest" description="Disordered" evidence="1">
    <location>
        <begin position="1"/>
        <end position="106"/>
    </location>
</feature>
<evidence type="ECO:0008006" key="4">
    <source>
        <dbReference type="Google" id="ProtNLM"/>
    </source>
</evidence>
<sequence>MSGSGLKVRCLASTRVVQTTWKKQESRDEDEKGEEDVSDEAHQDDDTIEDLQAEERDDESRETSAYEEIEAQGTPTAQSPSSPSSASDSNSSTTSSSSDASTSSFTHNPDIHHTSCIQEAQLSPDGTCVFTSSYDRSFTVYPISSTIFSSPRPQPLAPYAKFTSPDPIWSFASNPLFDINDASTTHVLISRRDRYITLHNALWAINSPNPSSVPTGMVDIQTPLASYKLISPLTEALTAPFSLSYSHSGTHFFAGLKNSIALFDVEYTDEPTTNIPTIPSARNVRKGGGVGFKGVISSLALSPSTTFHREGILAAGSRTRYVGLYDAASSDKISTFALPVRQIRNANEEGDDLMGGGASRLKWSSCGKYLYIAERLSDVLHIYDVRNFSFALAHCAGRKAKTNQKLGFDVWSAASSVYSPDVVSHEVWAGGTDGCVRVWRDAYLKEGRVDADEVVQVGEGEMPVVGTMVHASGGLAVAACGQIEVGENGEGRSRGGGSMPGFRERGSLDILGLS</sequence>
<dbReference type="PANTHER" id="PTHR13211:SF0">
    <property type="entry name" value="TELOMERASE CAJAL BODY PROTEIN 1"/>
    <property type="match status" value="1"/>
</dbReference>
<dbReference type="Gene3D" id="2.130.10.10">
    <property type="entry name" value="YVTN repeat-like/Quinoprotein amine dehydrogenase"/>
    <property type="match status" value="1"/>
</dbReference>
<evidence type="ECO:0000313" key="3">
    <source>
        <dbReference type="Proteomes" id="UP000799777"/>
    </source>
</evidence>
<proteinExistence type="predicted"/>
<reference evidence="2" key="1">
    <citation type="journal article" date="2020" name="Stud. Mycol.">
        <title>101 Dothideomycetes genomes: a test case for predicting lifestyles and emergence of pathogens.</title>
        <authorList>
            <person name="Haridas S."/>
            <person name="Albert R."/>
            <person name="Binder M."/>
            <person name="Bloem J."/>
            <person name="Labutti K."/>
            <person name="Salamov A."/>
            <person name="Andreopoulos B."/>
            <person name="Baker S."/>
            <person name="Barry K."/>
            <person name="Bills G."/>
            <person name="Bluhm B."/>
            <person name="Cannon C."/>
            <person name="Castanera R."/>
            <person name="Culley D."/>
            <person name="Daum C."/>
            <person name="Ezra D."/>
            <person name="Gonzalez J."/>
            <person name="Henrissat B."/>
            <person name="Kuo A."/>
            <person name="Liang C."/>
            <person name="Lipzen A."/>
            <person name="Lutzoni F."/>
            <person name="Magnuson J."/>
            <person name="Mondo S."/>
            <person name="Nolan M."/>
            <person name="Ohm R."/>
            <person name="Pangilinan J."/>
            <person name="Park H.-J."/>
            <person name="Ramirez L."/>
            <person name="Alfaro M."/>
            <person name="Sun H."/>
            <person name="Tritt A."/>
            <person name="Yoshinaga Y."/>
            <person name="Zwiers L.-H."/>
            <person name="Turgeon B."/>
            <person name="Goodwin S."/>
            <person name="Spatafora J."/>
            <person name="Crous P."/>
            <person name="Grigoriev I."/>
        </authorList>
    </citation>
    <scope>NUCLEOTIDE SEQUENCE</scope>
    <source>
        <strain evidence="2">CBS 110217</strain>
    </source>
</reference>
<dbReference type="InterPro" id="IPR015943">
    <property type="entry name" value="WD40/YVTN_repeat-like_dom_sf"/>
</dbReference>
<dbReference type="OrthoDB" id="239865at2759"/>
<gene>
    <name evidence="2" type="ORF">EK21DRAFT_81050</name>
</gene>
<feature type="compositionally biased region" description="Acidic residues" evidence="1">
    <location>
        <begin position="46"/>
        <end position="57"/>
    </location>
</feature>
<name>A0A9P4GVD7_9PLEO</name>
<dbReference type="PANTHER" id="PTHR13211">
    <property type="entry name" value="TELOMERASE CAJAL BODY PROTEIN 1"/>
    <property type="match status" value="1"/>
</dbReference>
<accession>A0A9P4GVD7</accession>
<dbReference type="AlphaFoldDB" id="A0A9P4GVD7"/>
<evidence type="ECO:0000256" key="1">
    <source>
        <dbReference type="SAM" id="MobiDB-lite"/>
    </source>
</evidence>
<feature type="region of interest" description="Disordered" evidence="1">
    <location>
        <begin position="488"/>
        <end position="514"/>
    </location>
</feature>
<protein>
    <recommendedName>
        <fullName evidence="4">WD40 repeat-like protein</fullName>
    </recommendedName>
</protein>
<dbReference type="Proteomes" id="UP000799777">
    <property type="component" value="Unassembled WGS sequence"/>
</dbReference>
<evidence type="ECO:0000313" key="2">
    <source>
        <dbReference type="EMBL" id="KAF2023408.1"/>
    </source>
</evidence>
<organism evidence="2 3">
    <name type="scientific">Setomelanomma holmii</name>
    <dbReference type="NCBI Taxonomy" id="210430"/>
    <lineage>
        <taxon>Eukaryota</taxon>
        <taxon>Fungi</taxon>
        <taxon>Dikarya</taxon>
        <taxon>Ascomycota</taxon>
        <taxon>Pezizomycotina</taxon>
        <taxon>Dothideomycetes</taxon>
        <taxon>Pleosporomycetidae</taxon>
        <taxon>Pleosporales</taxon>
        <taxon>Pleosporineae</taxon>
        <taxon>Phaeosphaeriaceae</taxon>
        <taxon>Setomelanomma</taxon>
    </lineage>
</organism>
<dbReference type="EMBL" id="ML978352">
    <property type="protein sequence ID" value="KAF2023408.1"/>
    <property type="molecule type" value="Genomic_DNA"/>
</dbReference>
<dbReference type="SUPFAM" id="SSF50978">
    <property type="entry name" value="WD40 repeat-like"/>
    <property type="match status" value="1"/>
</dbReference>
<keyword evidence="3" id="KW-1185">Reference proteome</keyword>
<comment type="caution">
    <text evidence="2">The sequence shown here is derived from an EMBL/GenBank/DDBJ whole genome shotgun (WGS) entry which is preliminary data.</text>
</comment>
<dbReference type="InterPro" id="IPR036322">
    <property type="entry name" value="WD40_repeat_dom_sf"/>
</dbReference>